<dbReference type="EMBL" id="LDZF01000004">
    <property type="protein sequence ID" value="KMK15434.1"/>
    <property type="molecule type" value="Genomic_DNA"/>
</dbReference>
<dbReference type="PATRIC" id="fig|61647.13.peg.2379"/>
<feature type="domain" description="VOC" evidence="1">
    <location>
        <begin position="147"/>
        <end position="262"/>
    </location>
</feature>
<dbReference type="Proteomes" id="UP001236270">
    <property type="component" value="Unassembled WGS sequence"/>
</dbReference>
<organism evidence="3 5">
    <name type="scientific">Pluralibacter gergoviae</name>
    <name type="common">Enterobacter gergoviae</name>
    <dbReference type="NCBI Taxonomy" id="61647"/>
    <lineage>
        <taxon>Bacteria</taxon>
        <taxon>Pseudomonadati</taxon>
        <taxon>Pseudomonadota</taxon>
        <taxon>Gammaproteobacteria</taxon>
        <taxon>Enterobacterales</taxon>
        <taxon>Enterobacteriaceae</taxon>
        <taxon>Pluralibacter</taxon>
    </lineage>
</organism>
<dbReference type="SUPFAM" id="SSF54593">
    <property type="entry name" value="Glyoxalase/Bleomycin resistance protein/Dihydroxybiphenyl dioxygenase"/>
    <property type="match status" value="1"/>
</dbReference>
<dbReference type="Pfam" id="PF00903">
    <property type="entry name" value="Glyoxalase"/>
    <property type="match status" value="1"/>
</dbReference>
<dbReference type="InterPro" id="IPR037523">
    <property type="entry name" value="VOC_core"/>
</dbReference>
<dbReference type="EMBL" id="ABLOKC030000020">
    <property type="protein sequence ID" value="EML1472702.1"/>
    <property type="molecule type" value="Genomic_DNA"/>
</dbReference>
<evidence type="ECO:0000313" key="3">
    <source>
        <dbReference type="EMBL" id="KMK15434.1"/>
    </source>
</evidence>
<evidence type="ECO:0000313" key="4">
    <source>
        <dbReference type="EMBL" id="MDQ2311458.1"/>
    </source>
</evidence>
<dbReference type="Proteomes" id="UP000036196">
    <property type="component" value="Unassembled WGS sequence"/>
</dbReference>
<dbReference type="eggNOG" id="COG0346">
    <property type="taxonomic scope" value="Bacteria"/>
</dbReference>
<accession>A0A0F0VKL1</accession>
<dbReference type="Gene3D" id="3.10.180.10">
    <property type="entry name" value="2,3-Dihydroxybiphenyl 1,2-Dioxygenase, domain 1"/>
    <property type="match status" value="2"/>
</dbReference>
<dbReference type="AlphaFoldDB" id="A0A0F0VKL1"/>
<keyword evidence="5" id="KW-1185">Reference proteome</keyword>
<dbReference type="PANTHER" id="PTHR21366">
    <property type="entry name" value="GLYOXALASE FAMILY PROTEIN"/>
    <property type="match status" value="1"/>
</dbReference>
<dbReference type="EMBL" id="JAVDNV010000017">
    <property type="protein sequence ID" value="MDQ2311458.1"/>
    <property type="molecule type" value="Genomic_DNA"/>
</dbReference>
<comment type="caution">
    <text evidence="3">The sequence shown here is derived from an EMBL/GenBank/DDBJ whole genome shotgun (WGS) entry which is preliminary data.</text>
</comment>
<dbReference type="STRING" id="61647.LG71_10040"/>
<evidence type="ECO:0000313" key="5">
    <source>
        <dbReference type="Proteomes" id="UP000036196"/>
    </source>
</evidence>
<dbReference type="InterPro" id="IPR029068">
    <property type="entry name" value="Glyas_Bleomycin-R_OHBP_Dase"/>
</dbReference>
<dbReference type="PROSITE" id="PS51819">
    <property type="entry name" value="VOC"/>
    <property type="match status" value="1"/>
</dbReference>
<reference evidence="2" key="3">
    <citation type="submission" date="2024-02" db="EMBL/GenBank/DDBJ databases">
        <authorList>
            <consortium name="Clinical and Environmental Microbiology Branch: Whole genome sequencing antimicrobial resistance pathogens in the healthcare setting"/>
        </authorList>
    </citation>
    <scope>NUCLEOTIDE SEQUENCE</scope>
    <source>
        <strain evidence="2">2021DK-00143</strain>
    </source>
</reference>
<evidence type="ECO:0000259" key="1">
    <source>
        <dbReference type="PROSITE" id="PS51819"/>
    </source>
</evidence>
<sequence length="306" mass="34001">MTQLRGIHSIDHFALFVPSLAEADYFYNSFGLSIAKNEAGLSLAAADGHTWAHILPAEQKSLAWICFHCYAEDYEALLGQVRECGAEPEFIDGAGFWFRDPDGNRINIKVGKKTLPDAKHIVPLPATPPDARGTVTRDRVTKISPRRLSHVLLFSPDVTRAVDFYQRAIGLNLSDFSQDVIAFMHARHGCDHHLVAFAKSAGKGFHHAAWEVDSINEVGNGATQMARAGFKEGWGTGRHCLGSNYFHYVRDPWGSFFEYSADIDYISANTVWPTGNFLPENALYLWGPDVPPWFIHNTELAPQATA</sequence>
<gene>
    <name evidence="3" type="ORF">ABW06_05535</name>
    <name evidence="2" type="ORF">QEG54_003476</name>
    <name evidence="4" type="ORF">RBJ30_20505</name>
</gene>
<dbReference type="RefSeq" id="WP_045289744.1">
    <property type="nucleotide sequence ID" value="NZ_CBCSIS010000006.1"/>
</dbReference>
<protein>
    <submittedName>
        <fullName evidence="3">Metapyrocatechase</fullName>
    </submittedName>
    <submittedName>
        <fullName evidence="2">VOC family protein</fullName>
    </submittedName>
</protein>
<reference evidence="3 5" key="1">
    <citation type="submission" date="2015-05" db="EMBL/GenBank/DDBJ databases">
        <title>Genome sequences of Pluralibacter gergoviae.</title>
        <authorList>
            <person name="Greninger A.L."/>
            <person name="Miller S."/>
        </authorList>
    </citation>
    <scope>NUCLEOTIDE SEQUENCE [LARGE SCALE GENOMIC DNA]</scope>
    <source>
        <strain evidence="3 5">JS81F13</strain>
    </source>
</reference>
<evidence type="ECO:0000313" key="2">
    <source>
        <dbReference type="EMBL" id="EML1472702.1"/>
    </source>
</evidence>
<proteinExistence type="predicted"/>
<dbReference type="GeneID" id="61386388"/>
<name>A0A0F0VKL1_PLUGE</name>
<dbReference type="InterPro" id="IPR004360">
    <property type="entry name" value="Glyas_Fos-R_dOase_dom"/>
</dbReference>
<dbReference type="PANTHER" id="PTHR21366:SF14">
    <property type="entry name" value="GLYOXALASE DOMAIN-CONTAINING PROTEIN 5"/>
    <property type="match status" value="1"/>
</dbReference>
<dbReference type="InterPro" id="IPR050383">
    <property type="entry name" value="GlyoxalaseI/FosfomycinResist"/>
</dbReference>
<reference evidence="4" key="2">
    <citation type="submission" date="2023-08" db="EMBL/GenBank/DDBJ databases">
        <title>WGS of pathogenic bacterial species, Los Angeles County Public Health Laboratories.</title>
        <authorList>
            <person name="Garrigues J.M."/>
            <person name="Green N.M."/>
        </authorList>
    </citation>
    <scope>NUCLEOTIDE SEQUENCE</scope>
    <source>
        <strain evidence="4">LACPHL-BACT-2023-00068</strain>
    </source>
</reference>